<dbReference type="AlphaFoldDB" id="A0A6M3LX55"/>
<reference evidence="2" key="1">
    <citation type="submission" date="2020-03" db="EMBL/GenBank/DDBJ databases">
        <title>The deep terrestrial virosphere.</title>
        <authorList>
            <person name="Holmfeldt K."/>
            <person name="Nilsson E."/>
            <person name="Simone D."/>
            <person name="Lopez-Fernandez M."/>
            <person name="Wu X."/>
            <person name="de Brujin I."/>
            <person name="Lundin D."/>
            <person name="Andersson A."/>
            <person name="Bertilsson S."/>
            <person name="Dopson M."/>
        </authorList>
    </citation>
    <scope>NUCLEOTIDE SEQUENCE</scope>
    <source>
        <strain evidence="1">MM415A04464</strain>
        <strain evidence="2">MM415B06176</strain>
    </source>
</reference>
<accession>A0A6M3LX55</accession>
<dbReference type="EMBL" id="MT141719">
    <property type="protein sequence ID" value="QJA69593.1"/>
    <property type="molecule type" value="Genomic_DNA"/>
</dbReference>
<gene>
    <name evidence="1" type="ORF">MM415A04464_0006</name>
    <name evidence="2" type="ORF">MM415B06176_0007</name>
</gene>
<dbReference type="EMBL" id="MT143500">
    <property type="protein sequence ID" value="QJA97511.1"/>
    <property type="molecule type" value="Genomic_DNA"/>
</dbReference>
<organism evidence="2">
    <name type="scientific">viral metagenome</name>
    <dbReference type="NCBI Taxonomy" id="1070528"/>
    <lineage>
        <taxon>unclassified sequences</taxon>
        <taxon>metagenomes</taxon>
        <taxon>organismal metagenomes</taxon>
    </lineage>
</organism>
<evidence type="ECO:0000313" key="1">
    <source>
        <dbReference type="EMBL" id="QJA69593.1"/>
    </source>
</evidence>
<name>A0A6M3LX55_9ZZZZ</name>
<sequence>MKGSFKISLNGVSNGSVVLDGIDISRFVRGLSLQARVGNSPVLMLDTIGTGLEIEGEAVEIIKRIPTED</sequence>
<protein>
    <submittedName>
        <fullName evidence="2">Uncharacterized protein</fullName>
    </submittedName>
</protein>
<evidence type="ECO:0000313" key="2">
    <source>
        <dbReference type="EMBL" id="QJA97511.1"/>
    </source>
</evidence>
<proteinExistence type="predicted"/>